<dbReference type="EMBL" id="BAAATZ010000048">
    <property type="protein sequence ID" value="GAA2738831.1"/>
    <property type="molecule type" value="Genomic_DNA"/>
</dbReference>
<protein>
    <submittedName>
        <fullName evidence="6">NUDIX domain-containing protein</fullName>
    </submittedName>
</protein>
<evidence type="ECO:0000256" key="2">
    <source>
        <dbReference type="ARBA" id="ARBA00005582"/>
    </source>
</evidence>
<reference evidence="7" key="1">
    <citation type="journal article" date="2019" name="Int. J. Syst. Evol. Microbiol.">
        <title>The Global Catalogue of Microorganisms (GCM) 10K type strain sequencing project: providing services to taxonomists for standard genome sequencing and annotation.</title>
        <authorList>
            <consortium name="The Broad Institute Genomics Platform"/>
            <consortium name="The Broad Institute Genome Sequencing Center for Infectious Disease"/>
            <person name="Wu L."/>
            <person name="Ma J."/>
        </authorList>
    </citation>
    <scope>NUCLEOTIDE SEQUENCE [LARGE SCALE GENOMIC DNA]</scope>
    <source>
        <strain evidence="7">JCM 8201</strain>
    </source>
</reference>
<dbReference type="InterPro" id="IPR015797">
    <property type="entry name" value="NUDIX_hydrolase-like_dom_sf"/>
</dbReference>
<dbReference type="Gene3D" id="3.90.79.10">
    <property type="entry name" value="Nucleoside Triphosphate Pyrophosphohydrolase"/>
    <property type="match status" value="1"/>
</dbReference>
<keyword evidence="7" id="KW-1185">Reference proteome</keyword>
<dbReference type="PROSITE" id="PS51462">
    <property type="entry name" value="NUDIX"/>
    <property type="match status" value="1"/>
</dbReference>
<dbReference type="Pfam" id="PF00293">
    <property type="entry name" value="NUDIX"/>
    <property type="match status" value="1"/>
</dbReference>
<comment type="caution">
    <text evidence="6">The sequence shown here is derived from an EMBL/GenBank/DDBJ whole genome shotgun (WGS) entry which is preliminary data.</text>
</comment>
<sequence length="158" mass="17264">MSRRIDYLNDPDAPPANSIVPSVNVVVVNDRGEILMIRRTDNGNYAVPGGAMDFGESIAQAAIRETKEETGINCEITSLVGIYTNPGHVIEYTSNGEVRQEFSVVFKAKPTGGSPTPSSESSEVLWVAPNQISKLKIHRSMLERIERCLSGEIEPYIG</sequence>
<organism evidence="6 7">
    <name type="scientific">Actinocorallia aurantiaca</name>
    <dbReference type="NCBI Taxonomy" id="46204"/>
    <lineage>
        <taxon>Bacteria</taxon>
        <taxon>Bacillati</taxon>
        <taxon>Actinomycetota</taxon>
        <taxon>Actinomycetes</taxon>
        <taxon>Streptosporangiales</taxon>
        <taxon>Thermomonosporaceae</taxon>
        <taxon>Actinocorallia</taxon>
    </lineage>
</organism>
<dbReference type="Proteomes" id="UP001501842">
    <property type="component" value="Unassembled WGS sequence"/>
</dbReference>
<dbReference type="PANTHER" id="PTHR43046">
    <property type="entry name" value="GDP-MANNOSE MANNOSYL HYDROLASE"/>
    <property type="match status" value="1"/>
</dbReference>
<dbReference type="PROSITE" id="PS00893">
    <property type="entry name" value="NUDIX_BOX"/>
    <property type="match status" value="1"/>
</dbReference>
<name>A0ABP6HB81_9ACTN</name>
<evidence type="ECO:0000256" key="3">
    <source>
        <dbReference type="ARBA" id="ARBA00022801"/>
    </source>
</evidence>
<dbReference type="InterPro" id="IPR000086">
    <property type="entry name" value="NUDIX_hydrolase_dom"/>
</dbReference>
<evidence type="ECO:0000256" key="4">
    <source>
        <dbReference type="RuleBase" id="RU003476"/>
    </source>
</evidence>
<comment type="cofactor">
    <cofactor evidence="1">
        <name>Mg(2+)</name>
        <dbReference type="ChEBI" id="CHEBI:18420"/>
    </cofactor>
</comment>
<dbReference type="RefSeq" id="WP_344458464.1">
    <property type="nucleotide sequence ID" value="NZ_BAAATZ010000048.1"/>
</dbReference>
<dbReference type="PRINTS" id="PR00502">
    <property type="entry name" value="NUDIXFAMILY"/>
</dbReference>
<gene>
    <name evidence="6" type="ORF">GCM10010439_74140</name>
</gene>
<evidence type="ECO:0000259" key="5">
    <source>
        <dbReference type="PROSITE" id="PS51462"/>
    </source>
</evidence>
<accession>A0ABP6HB81</accession>
<dbReference type="InterPro" id="IPR020084">
    <property type="entry name" value="NUDIX_hydrolase_CS"/>
</dbReference>
<evidence type="ECO:0000313" key="7">
    <source>
        <dbReference type="Proteomes" id="UP001501842"/>
    </source>
</evidence>
<feature type="domain" description="Nudix hydrolase" evidence="5">
    <location>
        <begin position="18"/>
        <end position="158"/>
    </location>
</feature>
<keyword evidence="3 4" id="KW-0378">Hydrolase</keyword>
<proteinExistence type="inferred from homology"/>
<comment type="similarity">
    <text evidence="2 4">Belongs to the Nudix hydrolase family.</text>
</comment>
<dbReference type="InterPro" id="IPR020476">
    <property type="entry name" value="Nudix_hydrolase"/>
</dbReference>
<evidence type="ECO:0000313" key="6">
    <source>
        <dbReference type="EMBL" id="GAA2738831.1"/>
    </source>
</evidence>
<dbReference type="SUPFAM" id="SSF55811">
    <property type="entry name" value="Nudix"/>
    <property type="match status" value="1"/>
</dbReference>
<evidence type="ECO:0000256" key="1">
    <source>
        <dbReference type="ARBA" id="ARBA00001946"/>
    </source>
</evidence>
<dbReference type="PANTHER" id="PTHR43046:SF16">
    <property type="entry name" value="ADP-RIBOSE PYROPHOSPHATASE YJHB-RELATED"/>
    <property type="match status" value="1"/>
</dbReference>